<organism evidence="2 3">
    <name type="scientific">Rotaria sordida</name>
    <dbReference type="NCBI Taxonomy" id="392033"/>
    <lineage>
        <taxon>Eukaryota</taxon>
        <taxon>Metazoa</taxon>
        <taxon>Spiralia</taxon>
        <taxon>Gnathifera</taxon>
        <taxon>Rotifera</taxon>
        <taxon>Eurotatoria</taxon>
        <taxon>Bdelloidea</taxon>
        <taxon>Philodinida</taxon>
        <taxon>Philodinidae</taxon>
        <taxon>Rotaria</taxon>
    </lineage>
</organism>
<feature type="region of interest" description="Disordered" evidence="1">
    <location>
        <begin position="79"/>
        <end position="120"/>
    </location>
</feature>
<dbReference type="Proteomes" id="UP000663882">
    <property type="component" value="Unassembled WGS sequence"/>
</dbReference>
<sequence length="707" mass="79649">MKIVFEHQGRKTTIIGNDYVTIVDKIRSIFPDQNHRRIQFYDPELTDYFEFTSLEQVIDQPNGLKMSFDMSDTLDSVIPDPASSSTINVNENASTNKNITPTTSTKRSRKKSSLEHENKNDEPLVLPTYCDLITQGLQSRDSFPAIQKPFLEQTCTHFLQQYPDCSLKNVHHSFILALTQKFPALNYLNLNVDGKNGKAPHHTISNLLSRKKRNMKYSKTHPTPKRPRLPTINSNSDGKTSESVVVEETTDKDDIHNPVIDDGKKSQCSFQDLQELLDETSGIEAFALQPDVNDQLTVTAAPTKTPIRPQTISKTDRTATISLIPPTTPSIVNTSSISTPSIINTSYVSTPPVMIKPVATTNAVSTLIYHDGRMHITPVSSQSVVAVHKAIIPRDTAKKGANNENNNCTGLATSTIKDSEKILQPSTIDNIQQSNSLKNDLEVWFPKLSKSEQTAYNKDVSRLRSIVKPKTRSTNHISIGEIHALIRNTHTIRRRMLSEKQDIDFTVKLVIEYMLLKNRLCTFDEVQDQARLLLDDLIEKYSVKQQKQSEADFLSMNMLCEDAGEHNLFFKNGLTDPHPVMGIVIMPSTAKEFEKAFMFIRYLPYKMPVSIGGGGLQKILALLLVIYINLNVSPGHKLLRLLSEQSFHDPLTACCAIDLSIGQWKDVQLYMDEKTKEWGSIISENPNIKIIVDYDHEKFLSTLFAYV</sequence>
<comment type="caution">
    <text evidence="2">The sequence shown here is derived from an EMBL/GenBank/DDBJ whole genome shotgun (WGS) entry which is preliminary data.</text>
</comment>
<feature type="compositionally biased region" description="Polar residues" evidence="1">
    <location>
        <begin position="82"/>
        <end position="101"/>
    </location>
</feature>
<feature type="compositionally biased region" description="Basic residues" evidence="1">
    <location>
        <begin position="209"/>
        <end position="228"/>
    </location>
</feature>
<evidence type="ECO:0000313" key="3">
    <source>
        <dbReference type="Proteomes" id="UP000663882"/>
    </source>
</evidence>
<gene>
    <name evidence="2" type="ORF">RFH988_LOCUS13428</name>
</gene>
<feature type="region of interest" description="Disordered" evidence="1">
    <location>
        <begin position="198"/>
        <end position="264"/>
    </location>
</feature>
<evidence type="ECO:0000313" key="2">
    <source>
        <dbReference type="EMBL" id="CAF0986623.1"/>
    </source>
</evidence>
<reference evidence="2" key="1">
    <citation type="submission" date="2021-02" db="EMBL/GenBank/DDBJ databases">
        <authorList>
            <person name="Nowell W R."/>
        </authorList>
    </citation>
    <scope>NUCLEOTIDE SEQUENCE</scope>
</reference>
<evidence type="ECO:0000256" key="1">
    <source>
        <dbReference type="SAM" id="MobiDB-lite"/>
    </source>
</evidence>
<feature type="compositionally biased region" description="Basic and acidic residues" evidence="1">
    <location>
        <begin position="252"/>
        <end position="264"/>
    </location>
</feature>
<dbReference type="OrthoDB" id="10044266at2759"/>
<dbReference type="EMBL" id="CAJNOO010000591">
    <property type="protein sequence ID" value="CAF0986623.1"/>
    <property type="molecule type" value="Genomic_DNA"/>
</dbReference>
<protein>
    <submittedName>
        <fullName evidence="2">Uncharacterized protein</fullName>
    </submittedName>
</protein>
<accession>A0A814FRQ7</accession>
<proteinExistence type="predicted"/>
<feature type="compositionally biased region" description="Polar residues" evidence="1">
    <location>
        <begin position="231"/>
        <end position="243"/>
    </location>
</feature>
<dbReference type="AlphaFoldDB" id="A0A814FRQ7"/>
<name>A0A814FRQ7_9BILA</name>